<dbReference type="EMBL" id="CAJJDN010000123">
    <property type="protein sequence ID" value="CAD8119822.1"/>
    <property type="molecule type" value="Genomic_DNA"/>
</dbReference>
<proteinExistence type="predicted"/>
<protein>
    <submittedName>
        <fullName evidence="1">Uncharacterized protein</fullName>
    </submittedName>
</protein>
<sequence length="79" mass="9665">MEKRMMYNHQKNDVQDDLYNFSQLKCKLKNKVFQFSNHSDTNNLKNIAILINQKTYNMIYKLFDFSMELKQELHLLQMN</sequence>
<keyword evidence="2" id="KW-1185">Reference proteome</keyword>
<name>A0A8S1QXR8_9CILI</name>
<dbReference type="Proteomes" id="UP000692954">
    <property type="component" value="Unassembled WGS sequence"/>
</dbReference>
<dbReference type="AlphaFoldDB" id="A0A8S1QXR8"/>
<evidence type="ECO:0000313" key="2">
    <source>
        <dbReference type="Proteomes" id="UP000692954"/>
    </source>
</evidence>
<accession>A0A8S1QXR8</accession>
<evidence type="ECO:0000313" key="1">
    <source>
        <dbReference type="EMBL" id="CAD8119822.1"/>
    </source>
</evidence>
<organism evidence="1 2">
    <name type="scientific">Paramecium sonneborni</name>
    <dbReference type="NCBI Taxonomy" id="65129"/>
    <lineage>
        <taxon>Eukaryota</taxon>
        <taxon>Sar</taxon>
        <taxon>Alveolata</taxon>
        <taxon>Ciliophora</taxon>
        <taxon>Intramacronucleata</taxon>
        <taxon>Oligohymenophorea</taxon>
        <taxon>Peniculida</taxon>
        <taxon>Parameciidae</taxon>
        <taxon>Paramecium</taxon>
    </lineage>
</organism>
<gene>
    <name evidence="1" type="ORF">PSON_ATCC_30995.1.T1230011</name>
</gene>
<comment type="caution">
    <text evidence="1">The sequence shown here is derived from an EMBL/GenBank/DDBJ whole genome shotgun (WGS) entry which is preliminary data.</text>
</comment>
<reference evidence="1" key="1">
    <citation type="submission" date="2021-01" db="EMBL/GenBank/DDBJ databases">
        <authorList>
            <consortium name="Genoscope - CEA"/>
            <person name="William W."/>
        </authorList>
    </citation>
    <scope>NUCLEOTIDE SEQUENCE</scope>
</reference>